<protein>
    <recommendedName>
        <fullName evidence="2">Fe2OG dioxygenase domain-containing protein</fullName>
    </recommendedName>
</protein>
<dbReference type="SUPFAM" id="SSF51197">
    <property type="entry name" value="Clavaminate synthase-like"/>
    <property type="match status" value="1"/>
</dbReference>
<sequence>VSLTEDQQQEFDRNGYLILPSLFSVEEIALLQTQLPRLFSDDDPANIREKDGGAVRTAMGLHQRNPIFDKLSRHPRLVIPARQLLGSVLYIQQTKVNVKAAFEGETWQWHYDFATHHRDDGVPQPLALNLHVFLDEVNEFNGPLYFIPGSHKHGPADVFHDISSTSYPLWVVHEETVSKLVADTGIVSATGPAGTALIFGDLMIHGSPSNMSPWDRSIYSLILNPTTNAQTKFSRPEYKHHTDFTTVTPLADDCLLDV</sequence>
<proteinExistence type="predicted"/>
<dbReference type="InterPro" id="IPR008775">
    <property type="entry name" value="Phytyl_CoA_dOase-like"/>
</dbReference>
<accession>A0A381VJU1</accession>
<dbReference type="GO" id="GO:0046872">
    <property type="term" value="F:metal ion binding"/>
    <property type="evidence" value="ECO:0007669"/>
    <property type="project" value="UniProtKB-ARBA"/>
</dbReference>
<feature type="non-terminal residue" evidence="1">
    <location>
        <position position="1"/>
    </location>
</feature>
<dbReference type="AlphaFoldDB" id="A0A381VJU1"/>
<dbReference type="PANTHER" id="PTHR20883">
    <property type="entry name" value="PHYTANOYL-COA DIOXYGENASE DOMAIN CONTAINING 1"/>
    <property type="match status" value="1"/>
</dbReference>
<dbReference type="EMBL" id="UINC01009039">
    <property type="protein sequence ID" value="SVA40606.1"/>
    <property type="molecule type" value="Genomic_DNA"/>
</dbReference>
<evidence type="ECO:0008006" key="2">
    <source>
        <dbReference type="Google" id="ProtNLM"/>
    </source>
</evidence>
<dbReference type="Pfam" id="PF05721">
    <property type="entry name" value="PhyH"/>
    <property type="match status" value="1"/>
</dbReference>
<dbReference type="GO" id="GO:0016491">
    <property type="term" value="F:oxidoreductase activity"/>
    <property type="evidence" value="ECO:0007669"/>
    <property type="project" value="UniProtKB-ARBA"/>
</dbReference>
<evidence type="ECO:0000313" key="1">
    <source>
        <dbReference type="EMBL" id="SVA40606.1"/>
    </source>
</evidence>
<dbReference type="Gene3D" id="2.60.120.620">
    <property type="entry name" value="q2cbj1_9rhob like domain"/>
    <property type="match status" value="1"/>
</dbReference>
<organism evidence="1">
    <name type="scientific">marine metagenome</name>
    <dbReference type="NCBI Taxonomy" id="408172"/>
    <lineage>
        <taxon>unclassified sequences</taxon>
        <taxon>metagenomes</taxon>
        <taxon>ecological metagenomes</taxon>
    </lineage>
</organism>
<name>A0A381VJU1_9ZZZZ</name>
<dbReference type="PANTHER" id="PTHR20883:SF48">
    <property type="entry name" value="ECTOINE DIOXYGENASE"/>
    <property type="match status" value="1"/>
</dbReference>
<reference evidence="1" key="1">
    <citation type="submission" date="2018-05" db="EMBL/GenBank/DDBJ databases">
        <authorList>
            <person name="Lanie J.A."/>
            <person name="Ng W.-L."/>
            <person name="Kazmierczak K.M."/>
            <person name="Andrzejewski T.M."/>
            <person name="Davidsen T.M."/>
            <person name="Wayne K.J."/>
            <person name="Tettelin H."/>
            <person name="Glass J.I."/>
            <person name="Rusch D."/>
            <person name="Podicherti R."/>
            <person name="Tsui H.-C.T."/>
            <person name="Winkler M.E."/>
        </authorList>
    </citation>
    <scope>NUCLEOTIDE SEQUENCE</scope>
</reference>
<gene>
    <name evidence="1" type="ORF">METZ01_LOCUS93460</name>
</gene>